<sequence length="150" mass="16961">MALNPFRPFGDSPTYQEEYRGNNYTPTFINTEYGRQIIAPDTPYVAAAGKNLLYFIDTRLDAKTAGHIKQQLERAFVPNMEEIISINEFTATAETVNAETRETTFTFDPVYARVLFAKGINKRNPEIKLVEHKIGGGDWLVAYDLDVTCS</sequence>
<name>A0A2T3ZN29_TRIA4</name>
<dbReference type="Proteomes" id="UP000240493">
    <property type="component" value="Unassembled WGS sequence"/>
</dbReference>
<protein>
    <submittedName>
        <fullName evidence="1">Uncharacterized protein</fullName>
    </submittedName>
</protein>
<dbReference type="EMBL" id="KZ679256">
    <property type="protein sequence ID" value="PTB46200.1"/>
    <property type="molecule type" value="Genomic_DNA"/>
</dbReference>
<evidence type="ECO:0000313" key="2">
    <source>
        <dbReference type="Proteomes" id="UP000240493"/>
    </source>
</evidence>
<gene>
    <name evidence="1" type="ORF">M441DRAFT_52959</name>
</gene>
<reference evidence="1 2" key="1">
    <citation type="submission" date="2016-07" db="EMBL/GenBank/DDBJ databases">
        <title>Multiple horizontal gene transfer events from other fungi enriched the ability of initially mycotrophic Trichoderma (Ascomycota) to feed on dead plant biomass.</title>
        <authorList>
            <consortium name="DOE Joint Genome Institute"/>
            <person name="Aerts A."/>
            <person name="Atanasova L."/>
            <person name="Chenthamara K."/>
            <person name="Zhang J."/>
            <person name="Grujic M."/>
            <person name="Henrissat B."/>
            <person name="Kuo A."/>
            <person name="Salamov A."/>
            <person name="Lipzen A."/>
            <person name="Labutti K."/>
            <person name="Barry K."/>
            <person name="Miao Y."/>
            <person name="Rahimi M.J."/>
            <person name="Shen Q."/>
            <person name="Grigoriev I.V."/>
            <person name="Kubicek C.P."/>
            <person name="Druzhinina I.S."/>
        </authorList>
    </citation>
    <scope>NUCLEOTIDE SEQUENCE [LARGE SCALE GENOMIC DNA]</scope>
    <source>
        <strain evidence="1 2">CBS 433.97</strain>
    </source>
</reference>
<dbReference type="AlphaFoldDB" id="A0A2T3ZN29"/>
<proteinExistence type="predicted"/>
<dbReference type="OrthoDB" id="4812218at2759"/>
<evidence type="ECO:0000313" key="1">
    <source>
        <dbReference type="EMBL" id="PTB46200.1"/>
    </source>
</evidence>
<dbReference type="STRING" id="1042311.A0A2T3ZN29"/>
<keyword evidence="2" id="KW-1185">Reference proteome</keyword>
<accession>A0A2T3ZN29</accession>
<organism evidence="1 2">
    <name type="scientific">Trichoderma asperellum (strain ATCC 204424 / CBS 433.97 / NBRC 101777)</name>
    <dbReference type="NCBI Taxonomy" id="1042311"/>
    <lineage>
        <taxon>Eukaryota</taxon>
        <taxon>Fungi</taxon>
        <taxon>Dikarya</taxon>
        <taxon>Ascomycota</taxon>
        <taxon>Pezizomycotina</taxon>
        <taxon>Sordariomycetes</taxon>
        <taxon>Hypocreomycetidae</taxon>
        <taxon>Hypocreales</taxon>
        <taxon>Hypocreaceae</taxon>
        <taxon>Trichoderma</taxon>
    </lineage>
</organism>